<protein>
    <recommendedName>
        <fullName evidence="10">Flotillin-like</fullName>
    </recommendedName>
</protein>
<dbReference type="PROSITE" id="PS50863">
    <property type="entry name" value="B3"/>
    <property type="match status" value="1"/>
</dbReference>
<evidence type="ECO:0000256" key="10">
    <source>
        <dbReference type="RuleBase" id="RU366054"/>
    </source>
</evidence>
<dbReference type="InterPro" id="IPR001107">
    <property type="entry name" value="Band_7"/>
</dbReference>
<dbReference type="OrthoDB" id="6080404at2759"/>
<dbReference type="EMBL" id="CM017328">
    <property type="protein sequence ID" value="KAE8123884.1"/>
    <property type="molecule type" value="Genomic_DNA"/>
</dbReference>
<keyword evidence="9" id="KW-0539">Nucleus</keyword>
<dbReference type="GO" id="GO:0005901">
    <property type="term" value="C:caveola"/>
    <property type="evidence" value="ECO:0007669"/>
    <property type="project" value="UniProtKB-SubCell"/>
</dbReference>
<evidence type="ECO:0000256" key="5">
    <source>
        <dbReference type="ARBA" id="ARBA00023054"/>
    </source>
</evidence>
<keyword evidence="4" id="KW-0805">Transcription regulation</keyword>
<dbReference type="InterPro" id="IPR027705">
    <property type="entry name" value="Flotillin_fam"/>
</dbReference>
<organism evidence="12 13">
    <name type="scientific">Carpinus fangiana</name>
    <dbReference type="NCBI Taxonomy" id="176857"/>
    <lineage>
        <taxon>Eukaryota</taxon>
        <taxon>Viridiplantae</taxon>
        <taxon>Streptophyta</taxon>
        <taxon>Embryophyta</taxon>
        <taxon>Tracheophyta</taxon>
        <taxon>Spermatophyta</taxon>
        <taxon>Magnoliopsida</taxon>
        <taxon>eudicotyledons</taxon>
        <taxon>Gunneridae</taxon>
        <taxon>Pentapetalae</taxon>
        <taxon>rosids</taxon>
        <taxon>fabids</taxon>
        <taxon>Fagales</taxon>
        <taxon>Betulaceae</taxon>
        <taxon>Carpinus</taxon>
    </lineage>
</organism>
<gene>
    <name evidence="12" type="ORF">FH972_018803</name>
</gene>
<dbReference type="Gene3D" id="2.40.330.10">
    <property type="entry name" value="DNA-binding pseudobarrel domain"/>
    <property type="match status" value="1"/>
</dbReference>
<dbReference type="Gene3D" id="3.30.479.30">
    <property type="entry name" value="Band 7 domain"/>
    <property type="match status" value="1"/>
</dbReference>
<evidence type="ECO:0000259" key="11">
    <source>
        <dbReference type="PROSITE" id="PS50863"/>
    </source>
</evidence>
<dbReference type="AlphaFoldDB" id="A0A5N6RS48"/>
<dbReference type="InterPro" id="IPR015300">
    <property type="entry name" value="DNA-bd_pseudobarrel_sf"/>
</dbReference>
<dbReference type="GO" id="GO:0005634">
    <property type="term" value="C:nucleus"/>
    <property type="evidence" value="ECO:0007669"/>
    <property type="project" value="UniProtKB-SubCell"/>
</dbReference>
<dbReference type="PANTHER" id="PTHR13806">
    <property type="entry name" value="FLOTILLIN-RELATED"/>
    <property type="match status" value="1"/>
</dbReference>
<dbReference type="Pfam" id="PF01145">
    <property type="entry name" value="Band_7"/>
    <property type="match status" value="1"/>
</dbReference>
<evidence type="ECO:0000313" key="13">
    <source>
        <dbReference type="Proteomes" id="UP000327013"/>
    </source>
</evidence>
<keyword evidence="6" id="KW-0238">DNA-binding</keyword>
<evidence type="ECO:0000256" key="3">
    <source>
        <dbReference type="ARBA" id="ARBA00022475"/>
    </source>
</evidence>
<keyword evidence="8" id="KW-0804">Transcription</keyword>
<dbReference type="SUPFAM" id="SSF101936">
    <property type="entry name" value="DNA-binding pseudobarrel domain"/>
    <property type="match status" value="1"/>
</dbReference>
<dbReference type="SMART" id="SM01019">
    <property type="entry name" value="B3"/>
    <property type="match status" value="1"/>
</dbReference>
<dbReference type="GO" id="GO:0003677">
    <property type="term" value="F:DNA binding"/>
    <property type="evidence" value="ECO:0007669"/>
    <property type="project" value="UniProtKB-KW"/>
</dbReference>
<accession>A0A5N6RS48</accession>
<evidence type="ECO:0000256" key="4">
    <source>
        <dbReference type="ARBA" id="ARBA00023015"/>
    </source>
</evidence>
<keyword evidence="13" id="KW-1185">Reference proteome</keyword>
<dbReference type="InterPro" id="IPR036013">
    <property type="entry name" value="Band_7/SPFH_dom_sf"/>
</dbReference>
<evidence type="ECO:0000256" key="2">
    <source>
        <dbReference type="ARBA" id="ARBA00007161"/>
    </source>
</evidence>
<keyword evidence="7 10" id="KW-0472">Membrane</keyword>
<comment type="subcellular location">
    <subcellularLocation>
        <location evidence="10">Cell membrane</location>
        <topology evidence="10">Lipid-anchor</topology>
    </subcellularLocation>
    <subcellularLocation>
        <location evidence="10">Membrane</location>
        <location evidence="10">Caveola</location>
    </subcellularLocation>
    <subcellularLocation>
        <location evidence="1">Nucleus</location>
    </subcellularLocation>
</comment>
<feature type="domain" description="TF-B3" evidence="11">
    <location>
        <begin position="230"/>
        <end position="331"/>
    </location>
</feature>
<dbReference type="Pfam" id="PF02362">
    <property type="entry name" value="B3"/>
    <property type="match status" value="1"/>
</dbReference>
<name>A0A5N6RS48_9ROSI</name>
<proteinExistence type="inferred from homology"/>
<keyword evidence="5" id="KW-0175">Coiled coil</keyword>
<evidence type="ECO:0000256" key="1">
    <source>
        <dbReference type="ARBA" id="ARBA00004123"/>
    </source>
</evidence>
<comment type="similarity">
    <text evidence="2 10">Belongs to the band 7/mec-2 family. Flotillin subfamily.</text>
</comment>
<evidence type="ECO:0000256" key="7">
    <source>
        <dbReference type="ARBA" id="ARBA00023136"/>
    </source>
</evidence>
<dbReference type="PANTHER" id="PTHR13806:SF31">
    <property type="entry name" value="FLOTILLIN-LIKE PROTEIN 1-RELATED"/>
    <property type="match status" value="1"/>
</dbReference>
<evidence type="ECO:0000256" key="9">
    <source>
        <dbReference type="ARBA" id="ARBA00023242"/>
    </source>
</evidence>
<keyword evidence="3 10" id="KW-1003">Cell membrane</keyword>
<reference evidence="12 13" key="1">
    <citation type="submission" date="2019-06" db="EMBL/GenBank/DDBJ databases">
        <title>A chromosomal-level reference genome of Carpinus fangiana (Coryloideae, Betulaceae).</title>
        <authorList>
            <person name="Yang X."/>
            <person name="Wang Z."/>
            <person name="Zhang L."/>
            <person name="Hao G."/>
            <person name="Liu J."/>
            <person name="Yang Y."/>
        </authorList>
    </citation>
    <scope>NUCLEOTIDE SEQUENCE [LARGE SCALE GENOMIC DNA]</scope>
    <source>
        <strain evidence="12">Cfa_2016G</strain>
        <tissue evidence="12">Leaf</tissue>
    </source>
</reference>
<dbReference type="CDD" id="cd03399">
    <property type="entry name" value="SPFH_flotillin"/>
    <property type="match status" value="1"/>
</dbReference>
<dbReference type="InterPro" id="IPR003340">
    <property type="entry name" value="B3_DNA-bd"/>
</dbReference>
<dbReference type="CDD" id="cd10017">
    <property type="entry name" value="B3_DNA"/>
    <property type="match status" value="1"/>
</dbReference>
<evidence type="ECO:0000256" key="6">
    <source>
        <dbReference type="ARBA" id="ARBA00023125"/>
    </source>
</evidence>
<evidence type="ECO:0000256" key="8">
    <source>
        <dbReference type="ARBA" id="ARBA00023163"/>
    </source>
</evidence>
<dbReference type="Proteomes" id="UP000327013">
    <property type="component" value="Chromosome 8"/>
</dbReference>
<evidence type="ECO:0000313" key="12">
    <source>
        <dbReference type="EMBL" id="KAE8123884.1"/>
    </source>
</evidence>
<dbReference type="SUPFAM" id="SSF117892">
    <property type="entry name" value="Band 7/SPFH domain"/>
    <property type="match status" value="1"/>
</dbReference>
<sequence>MSRRVADPSEYLAITGRGIDDIRLAKKAWVLPGQRCSRFDVSPVNYTFEVQSMSAEKLPFALLAVFTIGPRVDDKDSLLLYAKLKLSNHVNELVQGVIEGETRVLAACMSMEEILKPTNEFTKEVFEKVQLQLNQFGLLIYYAKVKQFVDVRGHEYFSYLGQKTQMEAANDQAEASPSLNSAIGASGYADSSSRGIYPAWPPSPCEGHGNTETCTKCMYSKYQPKQVFQKILSLSDVQLKGSYRLYLPNRPHAARFCPPANGSEVSVYDAQMKHWPMHFHTRGKKDYLTRGWIRFAQAKQLGEGDRITFYELNCKRGTGARVFMIGVSRKNCFQILGVPIN</sequence>